<dbReference type="Proteomes" id="UP000239833">
    <property type="component" value="Chromosome"/>
</dbReference>
<evidence type="ECO:0008006" key="4">
    <source>
        <dbReference type="Google" id="ProtNLM"/>
    </source>
</evidence>
<organism evidence="2 3">
    <name type="scientific">Paenibacillus larvae subsp. larvae</name>
    <dbReference type="NCBI Taxonomy" id="147375"/>
    <lineage>
        <taxon>Bacteria</taxon>
        <taxon>Bacillati</taxon>
        <taxon>Bacillota</taxon>
        <taxon>Bacilli</taxon>
        <taxon>Bacillales</taxon>
        <taxon>Paenibacillaceae</taxon>
        <taxon>Paenibacillus</taxon>
    </lineage>
</organism>
<accession>A0A2L1U0B1</accession>
<keyword evidence="1" id="KW-0472">Membrane</keyword>
<name>A0A2L1U0B1_9BACL</name>
<evidence type="ECO:0000313" key="3">
    <source>
        <dbReference type="Proteomes" id="UP000239833"/>
    </source>
</evidence>
<dbReference type="EMBL" id="CP019655">
    <property type="protein sequence ID" value="AVF26363.1"/>
    <property type="molecule type" value="Genomic_DNA"/>
</dbReference>
<dbReference type="AlphaFoldDB" id="A0A2L1U0B1"/>
<feature type="transmembrane region" description="Helical" evidence="1">
    <location>
        <begin position="6"/>
        <end position="27"/>
    </location>
</feature>
<evidence type="ECO:0000256" key="1">
    <source>
        <dbReference type="SAM" id="Phobius"/>
    </source>
</evidence>
<keyword evidence="1" id="KW-1133">Transmembrane helix</keyword>
<proteinExistence type="predicted"/>
<gene>
    <name evidence="2" type="ORF">ERICIII_02202</name>
</gene>
<reference evidence="3" key="1">
    <citation type="submission" date="2017-02" db="EMBL/GenBank/DDBJ databases">
        <title>Delineation of Paenibacillus larvae strains originating from foulbrood outbreaks.</title>
        <authorList>
            <person name="Beims H."/>
            <person name="Bunk B."/>
            <person name="Sproeer C."/>
            <person name="Mohr K.I."/>
            <person name="Pradella S."/>
            <person name="Guenther G."/>
            <person name="Rohde M."/>
            <person name="von der Ohe W."/>
            <person name="Steinert M."/>
        </authorList>
    </citation>
    <scope>NUCLEOTIDE SEQUENCE [LARGE SCALE GENOMIC DNA]</scope>
    <source>
        <strain evidence="3">Eric_III</strain>
    </source>
</reference>
<sequence length="31" mass="3557">MDMVELLTWGLLALTAYFVIMTIITIAKTRK</sequence>
<evidence type="ECO:0000313" key="2">
    <source>
        <dbReference type="EMBL" id="AVF26363.1"/>
    </source>
</evidence>
<keyword evidence="1" id="KW-0812">Transmembrane</keyword>
<protein>
    <recommendedName>
        <fullName evidence="4">Holin-like toxin</fullName>
    </recommendedName>
</protein>